<dbReference type="CDD" id="cd01650">
    <property type="entry name" value="RT_nLTR_like"/>
    <property type="match status" value="1"/>
</dbReference>
<keyword evidence="2" id="KW-1185">Reference proteome</keyword>
<dbReference type="SUPFAM" id="SSF56672">
    <property type="entry name" value="DNA/RNA polymerases"/>
    <property type="match status" value="1"/>
</dbReference>
<protein>
    <submittedName>
        <fullName evidence="1">Uncharacterized protein</fullName>
    </submittedName>
</protein>
<dbReference type="InterPro" id="IPR043502">
    <property type="entry name" value="DNA/RNA_pol_sf"/>
</dbReference>
<evidence type="ECO:0000313" key="2">
    <source>
        <dbReference type="Proteomes" id="UP001152795"/>
    </source>
</evidence>
<dbReference type="OrthoDB" id="410104at2759"/>
<name>A0A6S7GI09_PARCT</name>
<accession>A0A6S7GI09</accession>
<evidence type="ECO:0000313" key="1">
    <source>
        <dbReference type="EMBL" id="CAB3991255.1"/>
    </source>
</evidence>
<dbReference type="PROSITE" id="PS50878">
    <property type="entry name" value="RT_POL"/>
    <property type="match status" value="1"/>
</dbReference>
<dbReference type="EMBL" id="CACRXK020001814">
    <property type="protein sequence ID" value="CAB3991255.1"/>
    <property type="molecule type" value="Genomic_DNA"/>
</dbReference>
<dbReference type="InterPro" id="IPR000477">
    <property type="entry name" value="RT_dom"/>
</dbReference>
<comment type="caution">
    <text evidence="1">The sequence shown here is derived from an EMBL/GenBank/DDBJ whole genome shotgun (WGS) entry which is preliminary data.</text>
</comment>
<dbReference type="PANTHER" id="PTHR19446">
    <property type="entry name" value="REVERSE TRANSCRIPTASES"/>
    <property type="match status" value="1"/>
</dbReference>
<dbReference type="AlphaFoldDB" id="A0A6S7GI09"/>
<organism evidence="1 2">
    <name type="scientific">Paramuricea clavata</name>
    <name type="common">Red gorgonian</name>
    <name type="synonym">Violescent sea-whip</name>
    <dbReference type="NCBI Taxonomy" id="317549"/>
    <lineage>
        <taxon>Eukaryota</taxon>
        <taxon>Metazoa</taxon>
        <taxon>Cnidaria</taxon>
        <taxon>Anthozoa</taxon>
        <taxon>Octocorallia</taxon>
        <taxon>Malacalcyonacea</taxon>
        <taxon>Plexauridae</taxon>
        <taxon>Paramuricea</taxon>
    </lineage>
</organism>
<proteinExistence type="predicted"/>
<sequence>MSNFAPGKDRLEYRHLRLLDPKCKILAKMFRHCFDAKNVPAEWKTATTILIHKKEDTSDASNFRPIALMSCLCKLLMAILAKRMTSFSLHHDLHSNEQKSARPREGCYEHNFLLESIVNDARRQPRSLCLAWLDVRNASGSIPHDALLTTLSHMGFPPDLVEMIGHIYTGATTEVVTPLGKTQSIPIHSNVKQGCPLSVTLFNLSVELIIRRCIAKAHELPRGSLQHHGQAISILAYADNLVILTRNKDSLQTLLDAVSSAADSLSLQFRPDKCTSLSMDKHAPLPVKPVCCPMRTYTCPQTRRPLSIPWYTHWPHPGCVRSSNTH</sequence>
<reference evidence="1" key="1">
    <citation type="submission" date="2020-04" db="EMBL/GenBank/DDBJ databases">
        <authorList>
            <person name="Alioto T."/>
            <person name="Alioto T."/>
            <person name="Gomez Garrido J."/>
        </authorList>
    </citation>
    <scope>NUCLEOTIDE SEQUENCE</scope>
    <source>
        <strain evidence="1">A484AB</strain>
    </source>
</reference>
<gene>
    <name evidence="1" type="ORF">PACLA_8A010059</name>
</gene>
<dbReference type="Proteomes" id="UP001152795">
    <property type="component" value="Unassembled WGS sequence"/>
</dbReference>
<dbReference type="Pfam" id="PF00078">
    <property type="entry name" value="RVT_1"/>
    <property type="match status" value="1"/>
</dbReference>